<dbReference type="Proteomes" id="UP000076580">
    <property type="component" value="Chromosome 03"/>
</dbReference>
<evidence type="ECO:0000313" key="3">
    <source>
        <dbReference type="Proteomes" id="UP000076580"/>
    </source>
</evidence>
<dbReference type="InParanoid" id="A0A151GEZ9"/>
<protein>
    <submittedName>
        <fullName evidence="2">Uncharacterized protein</fullName>
    </submittedName>
</protein>
<accession>A0A151GEZ9</accession>
<feature type="region of interest" description="Disordered" evidence="1">
    <location>
        <begin position="158"/>
        <end position="187"/>
    </location>
</feature>
<evidence type="ECO:0000256" key="1">
    <source>
        <dbReference type="SAM" id="MobiDB-lite"/>
    </source>
</evidence>
<dbReference type="EMBL" id="LAYC01000003">
    <property type="protein sequence ID" value="KYK55642.1"/>
    <property type="molecule type" value="Genomic_DNA"/>
</dbReference>
<dbReference type="GeneID" id="63720248"/>
<name>A0A151GEZ9_DRECN</name>
<sequence length="211" mass="22411">MPAATSELLWAGRDEKQAAAVRCPGAFDRWSMFQHRCAHSDSHGNERCMPIWRTCTGSVPVCFLPATPGVHASVHVPPHHLPFVSPSATDDDAAAGVQGRDAMTGGEMHLLVAAIRTSGRHLRTRTLTRTARLWHLPDERTADPSLADHVEAAVGGMASSGRHANDSSWHGQAAANQAAQPPPTGCSASVWAERAANQSRRGRALDAAAPV</sequence>
<keyword evidence="3" id="KW-1185">Reference proteome</keyword>
<dbReference type="RefSeq" id="XP_040654994.1">
    <property type="nucleotide sequence ID" value="XM_040804890.1"/>
</dbReference>
<evidence type="ECO:0000313" key="2">
    <source>
        <dbReference type="EMBL" id="KYK55642.1"/>
    </source>
</evidence>
<dbReference type="AlphaFoldDB" id="A0A151GEZ9"/>
<comment type="caution">
    <text evidence="2">The sequence shown here is derived from an EMBL/GenBank/DDBJ whole genome shotgun (WGS) entry which is preliminary data.</text>
</comment>
<reference evidence="2 3" key="1">
    <citation type="journal article" date="2016" name="Sci. Rep.">
        <title>Insights into Adaptations to a Near-Obligate Nematode Endoparasitic Lifestyle from the Finished Genome of Drechmeria coniospora.</title>
        <authorList>
            <person name="Zhang L."/>
            <person name="Zhou Z."/>
            <person name="Guo Q."/>
            <person name="Fokkens L."/>
            <person name="Miskei M."/>
            <person name="Pocsi I."/>
            <person name="Zhang W."/>
            <person name="Chen M."/>
            <person name="Wang L."/>
            <person name="Sun Y."/>
            <person name="Donzelli B.G."/>
            <person name="Gibson D.M."/>
            <person name="Nelson D.R."/>
            <person name="Luo J.G."/>
            <person name="Rep M."/>
            <person name="Liu H."/>
            <person name="Yang S."/>
            <person name="Wang J."/>
            <person name="Krasnoff S.B."/>
            <person name="Xu Y."/>
            <person name="Molnar I."/>
            <person name="Lin M."/>
        </authorList>
    </citation>
    <scope>NUCLEOTIDE SEQUENCE [LARGE SCALE GENOMIC DNA]</scope>
    <source>
        <strain evidence="2 3">ARSEF 6962</strain>
    </source>
</reference>
<organism evidence="2 3">
    <name type="scientific">Drechmeria coniospora</name>
    <name type="common">Nematophagous fungus</name>
    <name type="synonym">Meria coniospora</name>
    <dbReference type="NCBI Taxonomy" id="98403"/>
    <lineage>
        <taxon>Eukaryota</taxon>
        <taxon>Fungi</taxon>
        <taxon>Dikarya</taxon>
        <taxon>Ascomycota</taxon>
        <taxon>Pezizomycotina</taxon>
        <taxon>Sordariomycetes</taxon>
        <taxon>Hypocreomycetidae</taxon>
        <taxon>Hypocreales</taxon>
        <taxon>Ophiocordycipitaceae</taxon>
        <taxon>Drechmeria</taxon>
    </lineage>
</organism>
<gene>
    <name evidence="2" type="ORF">DCS_07605</name>
</gene>
<proteinExistence type="predicted"/>